<evidence type="ECO:0000313" key="2">
    <source>
        <dbReference type="Proteomes" id="UP000077315"/>
    </source>
</evidence>
<dbReference type="RefSeq" id="XP_018292358.1">
    <property type="nucleotide sequence ID" value="XM_018431280.1"/>
</dbReference>
<evidence type="ECO:0000313" key="1">
    <source>
        <dbReference type="EMBL" id="OAD74318.1"/>
    </source>
</evidence>
<dbReference type="GeneID" id="28992186"/>
<gene>
    <name evidence="1" type="ORF">PHYBLDRAFT_144765</name>
</gene>
<dbReference type="AlphaFoldDB" id="A0A162NHJ1"/>
<proteinExistence type="predicted"/>
<sequence length="642" mass="74128">MGRKNACSILTSKMVRREGGKFCAKSPIITIDTEKEAGEKEPVENQIVEEYDWELLDLDMDTMIAAEDLRSSIMHNKRKMKEELEANKDKKVRTLADFGFLVPVAPVSPVTEALTVYKQSKDEELEKIREAYEKISEMIKSPVSSDSELGKFALFEKIEASEKAAEIFWTTPSKYRGEAVCSWVKEFLQFGKISEHQQGKHAKQSSIVDDEDLKKKVIVWLRTQKAERRTVVDLKKYLNEMLFPSCLGNNQDVYYDGHERQDLIQYCYAWAMRMIGYKQCLSDFTGEDEEIEMTSLLLENQKKLVMVTHDESTFYAHDEKVDMWLEEGESHIRKKGQGRSLMFSRIFVPNLKSSILPLKNFFNFNHHNNGTMRVKGWVSCRIFNVGVAYGSYWTSKDMLDQLKNHVIPLFKSLHEGCTGVFIFNQSSNHKAYATDALVATHMVLKPKIVSENDKFIFKDITFLRDGCIIPQSLYETVFEAGRKGKGPVEKRQFVGIQWILLEHGLWMELDPFNLSRRWRMDCNGEEAKNHCCCARHLLASQSNFSGQKTAIQEAVEEHYWGAAKRVARLNCDYSFKLLEKNLLSFLDSASPVAGSPSMIRRFYKKTWRYIKAYSKFLDAKDADAEVKKFTSRISKSYCSRHP</sequence>
<dbReference type="VEuPathDB" id="FungiDB:PHYBLDRAFT_144765"/>
<dbReference type="InParanoid" id="A0A162NHJ1"/>
<name>A0A162NHJ1_PHYB8</name>
<dbReference type="Proteomes" id="UP000077315">
    <property type="component" value="Unassembled WGS sequence"/>
</dbReference>
<reference evidence="2" key="1">
    <citation type="submission" date="2015-06" db="EMBL/GenBank/DDBJ databases">
        <title>Expansion of signal transduction pathways in fungi by whole-genome duplication.</title>
        <authorList>
            <consortium name="DOE Joint Genome Institute"/>
            <person name="Corrochano L.M."/>
            <person name="Kuo A."/>
            <person name="Marcet-Houben M."/>
            <person name="Polaino S."/>
            <person name="Salamov A."/>
            <person name="Villalobos J.M."/>
            <person name="Alvarez M.I."/>
            <person name="Avalos J."/>
            <person name="Benito E.P."/>
            <person name="Benoit I."/>
            <person name="Burger G."/>
            <person name="Camino L.P."/>
            <person name="Canovas D."/>
            <person name="Cerda-Olmedo E."/>
            <person name="Cheng J.-F."/>
            <person name="Dominguez A."/>
            <person name="Elias M."/>
            <person name="Eslava A.P."/>
            <person name="Glaser F."/>
            <person name="Grimwood J."/>
            <person name="Gutierrez G."/>
            <person name="Heitman J."/>
            <person name="Henrissat B."/>
            <person name="Iturriaga E.A."/>
            <person name="Lang B.F."/>
            <person name="Lavin J.L."/>
            <person name="Lee S."/>
            <person name="Li W."/>
            <person name="Lindquist E."/>
            <person name="Lopez-Garcia S."/>
            <person name="Luque E.M."/>
            <person name="Marcos A.T."/>
            <person name="Martin J."/>
            <person name="McCluskey K."/>
            <person name="Medina H.R."/>
            <person name="Miralles-Duran A."/>
            <person name="Miyazaki A."/>
            <person name="Munoz-Torres E."/>
            <person name="Oguiza J.A."/>
            <person name="Ohm R."/>
            <person name="Olmedo M."/>
            <person name="Orejas M."/>
            <person name="Ortiz-Castellanos L."/>
            <person name="Pisabarro A.G."/>
            <person name="Rodriguez-Romero J."/>
            <person name="Ruiz-Herrera J."/>
            <person name="Ruiz-Vazquez R."/>
            <person name="Sanz C."/>
            <person name="Schackwitz W."/>
            <person name="Schmutz J."/>
            <person name="Shahriari M."/>
            <person name="Shelest E."/>
            <person name="Silva-Franco F."/>
            <person name="Soanes D."/>
            <person name="Syed K."/>
            <person name="Tagua V.G."/>
            <person name="Talbot N.J."/>
            <person name="Thon M."/>
            <person name="De vries R.P."/>
            <person name="Wiebenga A."/>
            <person name="Yadav J.S."/>
            <person name="Braun E.L."/>
            <person name="Baker S."/>
            <person name="Garre V."/>
            <person name="Horwitz B."/>
            <person name="Torres-Martinez S."/>
            <person name="Idnurm A."/>
            <person name="Herrera-Estrella A."/>
            <person name="Gabaldon T."/>
            <person name="Grigoriev I.V."/>
        </authorList>
    </citation>
    <scope>NUCLEOTIDE SEQUENCE [LARGE SCALE GENOMIC DNA]</scope>
    <source>
        <strain evidence="2">NRRL 1555(-)</strain>
    </source>
</reference>
<dbReference type="OrthoDB" id="10044727at2759"/>
<keyword evidence="2" id="KW-1185">Reference proteome</keyword>
<accession>A0A162NHJ1</accession>
<dbReference type="PANTHER" id="PTHR35871">
    <property type="entry name" value="EXPRESSED PROTEIN"/>
    <property type="match status" value="1"/>
</dbReference>
<protein>
    <submittedName>
        <fullName evidence="1">Uncharacterized protein</fullName>
    </submittedName>
</protein>
<dbReference type="PANTHER" id="PTHR35871:SF1">
    <property type="entry name" value="CXC1-LIKE CYSTEINE CLUSTER ASSOCIATED WITH KDZ TRANSPOSASES DOMAIN-CONTAINING PROTEIN"/>
    <property type="match status" value="1"/>
</dbReference>
<dbReference type="EMBL" id="KV440979">
    <property type="protein sequence ID" value="OAD74318.1"/>
    <property type="molecule type" value="Genomic_DNA"/>
</dbReference>
<organism evidence="1 2">
    <name type="scientific">Phycomyces blakesleeanus (strain ATCC 8743b / DSM 1359 / FGSC 10004 / NBRC 33097 / NRRL 1555)</name>
    <dbReference type="NCBI Taxonomy" id="763407"/>
    <lineage>
        <taxon>Eukaryota</taxon>
        <taxon>Fungi</taxon>
        <taxon>Fungi incertae sedis</taxon>
        <taxon>Mucoromycota</taxon>
        <taxon>Mucoromycotina</taxon>
        <taxon>Mucoromycetes</taxon>
        <taxon>Mucorales</taxon>
        <taxon>Phycomycetaceae</taxon>
        <taxon>Phycomyces</taxon>
    </lineage>
</organism>